<feature type="non-terminal residue" evidence="1">
    <location>
        <position position="1"/>
    </location>
</feature>
<dbReference type="Proteomes" id="UP001151760">
    <property type="component" value="Unassembled WGS sequence"/>
</dbReference>
<name>A0ABQ5CW89_9ASTR</name>
<protein>
    <submittedName>
        <fullName evidence="1">Uncharacterized protein</fullName>
    </submittedName>
</protein>
<gene>
    <name evidence="1" type="ORF">Tco_0910471</name>
</gene>
<reference evidence="1" key="2">
    <citation type="submission" date="2022-01" db="EMBL/GenBank/DDBJ databases">
        <authorList>
            <person name="Yamashiro T."/>
            <person name="Shiraishi A."/>
            <person name="Satake H."/>
            <person name="Nakayama K."/>
        </authorList>
    </citation>
    <scope>NUCLEOTIDE SEQUENCE</scope>
</reference>
<evidence type="ECO:0000313" key="1">
    <source>
        <dbReference type="EMBL" id="GJT30196.1"/>
    </source>
</evidence>
<comment type="caution">
    <text evidence="1">The sequence shown here is derived from an EMBL/GenBank/DDBJ whole genome shotgun (WGS) entry which is preliminary data.</text>
</comment>
<proteinExistence type="predicted"/>
<organism evidence="1 2">
    <name type="scientific">Tanacetum coccineum</name>
    <dbReference type="NCBI Taxonomy" id="301880"/>
    <lineage>
        <taxon>Eukaryota</taxon>
        <taxon>Viridiplantae</taxon>
        <taxon>Streptophyta</taxon>
        <taxon>Embryophyta</taxon>
        <taxon>Tracheophyta</taxon>
        <taxon>Spermatophyta</taxon>
        <taxon>Magnoliopsida</taxon>
        <taxon>eudicotyledons</taxon>
        <taxon>Gunneridae</taxon>
        <taxon>Pentapetalae</taxon>
        <taxon>asterids</taxon>
        <taxon>campanulids</taxon>
        <taxon>Asterales</taxon>
        <taxon>Asteraceae</taxon>
        <taxon>Asteroideae</taxon>
        <taxon>Anthemideae</taxon>
        <taxon>Anthemidinae</taxon>
        <taxon>Tanacetum</taxon>
    </lineage>
</organism>
<dbReference type="EMBL" id="BQNB010014605">
    <property type="protein sequence ID" value="GJT30196.1"/>
    <property type="molecule type" value="Genomic_DNA"/>
</dbReference>
<reference evidence="1" key="1">
    <citation type="journal article" date="2022" name="Int. J. Mol. Sci.">
        <title>Draft Genome of Tanacetum Coccineum: Genomic Comparison of Closely Related Tanacetum-Family Plants.</title>
        <authorList>
            <person name="Yamashiro T."/>
            <person name="Shiraishi A."/>
            <person name="Nakayama K."/>
            <person name="Satake H."/>
        </authorList>
    </citation>
    <scope>NUCLEOTIDE SEQUENCE</scope>
</reference>
<evidence type="ECO:0000313" key="2">
    <source>
        <dbReference type="Proteomes" id="UP001151760"/>
    </source>
</evidence>
<keyword evidence="2" id="KW-1185">Reference proteome</keyword>
<sequence length="166" mass="18232">FYPNKTSAVYEKTSSRSDLRWKPTGRIFKSVGLRWIPTGKLFNSCTSKVDSEPTHGSNIDIPNIHKSKQTLDLSAGTSINVQKEQSFDLSAEVPKADMIVMTSMIELESPFGPLFDEYFNGENQVVSKSSDVTNADASDKCQQQPDSTLSTSDLATTVIANGNFNL</sequence>
<accession>A0ABQ5CW89</accession>